<organism evidence="3 4">
    <name type="scientific">Plutella xylostella</name>
    <name type="common">Diamondback moth</name>
    <name type="synonym">Plutella maculipennis</name>
    <dbReference type="NCBI Taxonomy" id="51655"/>
    <lineage>
        <taxon>Eukaryota</taxon>
        <taxon>Metazoa</taxon>
        <taxon>Ecdysozoa</taxon>
        <taxon>Arthropoda</taxon>
        <taxon>Hexapoda</taxon>
        <taxon>Insecta</taxon>
        <taxon>Pterygota</taxon>
        <taxon>Neoptera</taxon>
        <taxon>Endopterygota</taxon>
        <taxon>Lepidoptera</taxon>
        <taxon>Glossata</taxon>
        <taxon>Ditrysia</taxon>
        <taxon>Yponomeutoidea</taxon>
        <taxon>Plutellidae</taxon>
        <taxon>Plutella</taxon>
    </lineage>
</organism>
<dbReference type="Gene3D" id="6.10.140.1250">
    <property type="match status" value="1"/>
</dbReference>
<dbReference type="EMBL" id="JAHIBW010000022">
    <property type="protein sequence ID" value="KAG7299408.1"/>
    <property type="molecule type" value="Genomic_DNA"/>
</dbReference>
<evidence type="ECO:0000313" key="4">
    <source>
        <dbReference type="Proteomes" id="UP000823941"/>
    </source>
</evidence>
<name>A0ABQ7Q669_PLUXY</name>
<dbReference type="Pfam" id="PF11521">
    <property type="entry name" value="TFIIE-A_C"/>
    <property type="match status" value="1"/>
</dbReference>
<dbReference type="InterPro" id="IPR021600">
    <property type="entry name" value="TFIIE_asu_C"/>
</dbReference>
<reference evidence="3 4" key="1">
    <citation type="submission" date="2021-06" db="EMBL/GenBank/DDBJ databases">
        <title>A haploid diamondback moth (Plutella xylostella L.) genome assembly resolves 31 chromosomes and identifies a diamide resistance mutation.</title>
        <authorList>
            <person name="Ward C.M."/>
            <person name="Perry K.D."/>
            <person name="Baker G."/>
            <person name="Powis K."/>
            <person name="Heckel D.G."/>
            <person name="Baxter S.W."/>
        </authorList>
    </citation>
    <scope>NUCLEOTIDE SEQUENCE [LARGE SCALE GENOMIC DNA]</scope>
    <source>
        <strain evidence="3 4">LV</strain>
        <tissue evidence="3">Single pupa</tissue>
    </source>
</reference>
<accession>A0ABQ7Q669</accession>
<protein>
    <recommendedName>
        <fullName evidence="2">Transcription factor TFIIE alpha subunit C-terminal domain-containing protein</fullName>
    </recommendedName>
</protein>
<gene>
    <name evidence="3" type="ORF">JYU34_016359</name>
</gene>
<comment type="caution">
    <text evidence="3">The sequence shown here is derived from an EMBL/GenBank/DDBJ whole genome shotgun (WGS) entry which is preliminary data.</text>
</comment>
<evidence type="ECO:0000313" key="3">
    <source>
        <dbReference type="EMBL" id="KAG7299408.1"/>
    </source>
</evidence>
<dbReference type="Proteomes" id="UP000823941">
    <property type="component" value="Chromosome 22"/>
</dbReference>
<feature type="region of interest" description="Disordered" evidence="1">
    <location>
        <begin position="1"/>
        <end position="63"/>
    </location>
</feature>
<evidence type="ECO:0000256" key="1">
    <source>
        <dbReference type="SAM" id="MobiDB-lite"/>
    </source>
</evidence>
<proteinExistence type="predicted"/>
<feature type="domain" description="Transcription factor TFIIE alpha subunit C-terminal" evidence="2">
    <location>
        <begin position="13"/>
        <end position="93"/>
    </location>
</feature>
<feature type="compositionally biased region" description="Basic and acidic residues" evidence="1">
    <location>
        <begin position="20"/>
        <end position="32"/>
    </location>
</feature>
<evidence type="ECO:0000259" key="2">
    <source>
        <dbReference type="Pfam" id="PF11521"/>
    </source>
</evidence>
<feature type="non-terminal residue" evidence="3">
    <location>
        <position position="1"/>
    </location>
</feature>
<keyword evidence="4" id="KW-1185">Reference proteome</keyword>
<sequence length="93" mass="10308">NPTSNAVKGIEPESSDSSGDESKDPFKLKDELAAVAEMESEDSDSDTNVPNVMVNGKPLPLTDVDDDVIAKMTPTEKETYIQVYQEYYSHMYD</sequence>